<sequence length="125" mass="14299">MPHAWIGKGGNEDHHDQFKVEIEGTCGVVRSDEGDKSFFPIVYPWKLVEKLHGQLSGGWDKDATSAVTWTSRFVSFLSSRAAPFRLTMKSHSRHRDPSKLKVPNHESLDCLRRRLDRKPDQDTGR</sequence>
<dbReference type="AlphaFoldDB" id="A0ABD3JL77"/>
<feature type="region of interest" description="Disordered" evidence="1">
    <location>
        <begin position="87"/>
        <end position="125"/>
    </location>
</feature>
<protein>
    <submittedName>
        <fullName evidence="2">Uncharacterized protein</fullName>
    </submittedName>
</protein>
<organism evidence="2 3">
    <name type="scientific">Eucalyptus globulus</name>
    <name type="common">Tasmanian blue gum</name>
    <dbReference type="NCBI Taxonomy" id="34317"/>
    <lineage>
        <taxon>Eukaryota</taxon>
        <taxon>Viridiplantae</taxon>
        <taxon>Streptophyta</taxon>
        <taxon>Embryophyta</taxon>
        <taxon>Tracheophyta</taxon>
        <taxon>Spermatophyta</taxon>
        <taxon>Magnoliopsida</taxon>
        <taxon>eudicotyledons</taxon>
        <taxon>Gunneridae</taxon>
        <taxon>Pentapetalae</taxon>
        <taxon>rosids</taxon>
        <taxon>malvids</taxon>
        <taxon>Myrtales</taxon>
        <taxon>Myrtaceae</taxon>
        <taxon>Myrtoideae</taxon>
        <taxon>Eucalypteae</taxon>
        <taxon>Eucalyptus</taxon>
    </lineage>
</organism>
<reference evidence="2 3" key="1">
    <citation type="submission" date="2024-11" db="EMBL/GenBank/DDBJ databases">
        <title>Chromosome-level genome assembly of Eucalyptus globulus Labill. provides insights into its genome evolution.</title>
        <authorList>
            <person name="Li X."/>
        </authorList>
    </citation>
    <scope>NUCLEOTIDE SEQUENCE [LARGE SCALE GENOMIC DNA]</scope>
    <source>
        <strain evidence="2">CL2024</strain>
        <tissue evidence="2">Fresh tender leaves</tissue>
    </source>
</reference>
<comment type="caution">
    <text evidence="2">The sequence shown here is derived from an EMBL/GenBank/DDBJ whole genome shotgun (WGS) entry which is preliminary data.</text>
</comment>
<evidence type="ECO:0000313" key="2">
    <source>
        <dbReference type="EMBL" id="KAL3726202.1"/>
    </source>
</evidence>
<evidence type="ECO:0000256" key="1">
    <source>
        <dbReference type="SAM" id="MobiDB-lite"/>
    </source>
</evidence>
<feature type="compositionally biased region" description="Basic and acidic residues" evidence="1">
    <location>
        <begin position="95"/>
        <end position="125"/>
    </location>
</feature>
<proteinExistence type="predicted"/>
<dbReference type="Proteomes" id="UP001634007">
    <property type="component" value="Unassembled WGS sequence"/>
</dbReference>
<accession>A0ABD3JL77</accession>
<dbReference type="EMBL" id="JBJKBG010000008">
    <property type="protein sequence ID" value="KAL3726202.1"/>
    <property type="molecule type" value="Genomic_DNA"/>
</dbReference>
<keyword evidence="3" id="KW-1185">Reference proteome</keyword>
<name>A0ABD3JL77_EUCGL</name>
<evidence type="ECO:0000313" key="3">
    <source>
        <dbReference type="Proteomes" id="UP001634007"/>
    </source>
</evidence>
<gene>
    <name evidence="2" type="ORF">ACJRO7_031145</name>
</gene>